<dbReference type="NCBIfam" id="NF000955">
    <property type="entry name" value="PRK00099.1-1"/>
    <property type="match status" value="1"/>
</dbReference>
<dbReference type="EMBL" id="JAVIKH010000023">
    <property type="protein sequence ID" value="MDX8337193.1"/>
    <property type="molecule type" value="Genomic_DNA"/>
</dbReference>
<evidence type="ECO:0000256" key="5">
    <source>
        <dbReference type="HAMAP-Rule" id="MF_00362"/>
    </source>
</evidence>
<keyword evidence="5" id="KW-0699">rRNA-binding</keyword>
<keyword evidence="3 5" id="KW-0687">Ribonucleoprotein</keyword>
<keyword evidence="2 5" id="KW-0689">Ribosomal protein</keyword>
<dbReference type="Proteomes" id="UP001279681">
    <property type="component" value="Unassembled WGS sequence"/>
</dbReference>
<comment type="similarity">
    <text evidence="1 5">Belongs to the universal ribosomal protein uL10 family.</text>
</comment>
<evidence type="ECO:0000256" key="1">
    <source>
        <dbReference type="ARBA" id="ARBA00008889"/>
    </source>
</evidence>
<dbReference type="RefSeq" id="WP_320314547.1">
    <property type="nucleotide sequence ID" value="NZ_JAVIKH010000023.1"/>
</dbReference>
<dbReference type="PANTHER" id="PTHR11560">
    <property type="entry name" value="39S RIBOSOMAL PROTEIN L10, MITOCHONDRIAL"/>
    <property type="match status" value="1"/>
</dbReference>
<dbReference type="GO" id="GO:0005840">
    <property type="term" value="C:ribosome"/>
    <property type="evidence" value="ECO:0007669"/>
    <property type="project" value="UniProtKB-KW"/>
</dbReference>
<sequence>MATQLKKELVAELVEKISKAQSIVLVDYQGLKVNQETELRKQMRENGAEYLVAKNRLFKIALAEAGIADKFDDLLEGTTAFAFGYADPVTPAKVVYDVEAAQAKANAKAKKTIFTIKGGVLTGKRVEAAEVVALAKLPSREQLLSMVLNGMLGPVRKLAYATVAIADKKEAAAE</sequence>
<dbReference type="InterPro" id="IPR022973">
    <property type="entry name" value="Ribosomal_uL10_bac"/>
</dbReference>
<comment type="caution">
    <text evidence="6">The sequence shown here is derived from an EMBL/GenBank/DDBJ whole genome shotgun (WGS) entry which is preliminary data.</text>
</comment>
<keyword evidence="5" id="KW-0694">RNA-binding</keyword>
<gene>
    <name evidence="5 6" type="primary">rplJ</name>
    <name evidence="6" type="ORF">RFV38_11935</name>
</gene>
<comment type="subunit">
    <text evidence="5">Part of the ribosomal stalk of the 50S ribosomal subunit. The N-terminus interacts with L11 and the large rRNA to form the base of the stalk. The C-terminus forms an elongated spine to which L12 dimers bind in a sequential fashion forming a multimeric L10(L12)X complex.</text>
</comment>
<dbReference type="InterPro" id="IPR047865">
    <property type="entry name" value="Ribosomal_uL10_bac_type"/>
</dbReference>
<proteinExistence type="inferred from homology"/>
<organism evidence="6 7">
    <name type="scientific">Candidatus Cetobacterium colombiensis</name>
    <dbReference type="NCBI Taxonomy" id="3073100"/>
    <lineage>
        <taxon>Bacteria</taxon>
        <taxon>Fusobacteriati</taxon>
        <taxon>Fusobacteriota</taxon>
        <taxon>Fusobacteriia</taxon>
        <taxon>Fusobacteriales</taxon>
        <taxon>Fusobacteriaceae</taxon>
        <taxon>Cetobacterium</taxon>
    </lineage>
</organism>
<dbReference type="Gene3D" id="3.30.70.1730">
    <property type="match status" value="1"/>
</dbReference>
<dbReference type="HAMAP" id="MF_00362">
    <property type="entry name" value="Ribosomal_uL10"/>
    <property type="match status" value="1"/>
</dbReference>
<accession>A0ABU4WFC5</accession>
<dbReference type="SUPFAM" id="SSF160369">
    <property type="entry name" value="Ribosomal protein L10-like"/>
    <property type="match status" value="1"/>
</dbReference>
<dbReference type="Pfam" id="PF00466">
    <property type="entry name" value="Ribosomal_L10"/>
    <property type="match status" value="1"/>
</dbReference>
<dbReference type="InterPro" id="IPR043141">
    <property type="entry name" value="Ribosomal_uL10-like_sf"/>
</dbReference>
<evidence type="ECO:0000256" key="3">
    <source>
        <dbReference type="ARBA" id="ARBA00023274"/>
    </source>
</evidence>
<name>A0ABU4WFC5_9FUSO</name>
<dbReference type="CDD" id="cd05797">
    <property type="entry name" value="Ribosomal_L10"/>
    <property type="match status" value="1"/>
</dbReference>
<evidence type="ECO:0000313" key="6">
    <source>
        <dbReference type="EMBL" id="MDX8337193.1"/>
    </source>
</evidence>
<evidence type="ECO:0000256" key="2">
    <source>
        <dbReference type="ARBA" id="ARBA00022980"/>
    </source>
</evidence>
<keyword evidence="7" id="KW-1185">Reference proteome</keyword>
<evidence type="ECO:0000313" key="7">
    <source>
        <dbReference type="Proteomes" id="UP001279681"/>
    </source>
</evidence>
<evidence type="ECO:0000256" key="4">
    <source>
        <dbReference type="ARBA" id="ARBA00035202"/>
    </source>
</evidence>
<dbReference type="InterPro" id="IPR001790">
    <property type="entry name" value="Ribosomal_uL10"/>
</dbReference>
<protein>
    <recommendedName>
        <fullName evidence="4 5">Large ribosomal subunit protein uL10</fullName>
    </recommendedName>
</protein>
<reference evidence="7" key="1">
    <citation type="submission" date="2023-07" db="EMBL/GenBank/DDBJ databases">
        <authorList>
            <person name="Colorado M.A."/>
            <person name="Villamil L.M."/>
            <person name="Melo J.F."/>
            <person name="Rodriguez J.A."/>
            <person name="Ruiz R.Y."/>
        </authorList>
    </citation>
    <scope>NUCLEOTIDE SEQUENCE [LARGE SCALE GENOMIC DNA]</scope>
    <source>
        <strain evidence="7">C33</strain>
    </source>
</reference>
<comment type="function">
    <text evidence="5">Forms part of the ribosomal stalk, playing a central role in the interaction of the ribosome with GTP-bound translation factors.</text>
</comment>